<dbReference type="PROSITE" id="PS00622">
    <property type="entry name" value="HTH_LUXR_1"/>
    <property type="match status" value="1"/>
</dbReference>
<dbReference type="SUPFAM" id="SSF46894">
    <property type="entry name" value="C-terminal effector domain of the bipartite response regulators"/>
    <property type="match status" value="1"/>
</dbReference>
<dbReference type="Proteomes" id="UP000577697">
    <property type="component" value="Unassembled WGS sequence"/>
</dbReference>
<evidence type="ECO:0000256" key="1">
    <source>
        <dbReference type="ARBA" id="ARBA00023015"/>
    </source>
</evidence>
<comment type="caution">
    <text evidence="5">The sequence shown here is derived from an EMBL/GenBank/DDBJ whole genome shotgun (WGS) entry which is preliminary data.</text>
</comment>
<dbReference type="RefSeq" id="WP_067969467.1">
    <property type="nucleotide sequence ID" value="NZ_CP015007.1"/>
</dbReference>
<dbReference type="InterPro" id="IPR036693">
    <property type="entry name" value="TF_LuxR_autoind-bd_dom_sf"/>
</dbReference>
<dbReference type="Pfam" id="PF03472">
    <property type="entry name" value="Autoind_bind"/>
    <property type="match status" value="1"/>
</dbReference>
<evidence type="ECO:0000256" key="2">
    <source>
        <dbReference type="ARBA" id="ARBA00023125"/>
    </source>
</evidence>
<dbReference type="PANTHER" id="PTHR44688:SF16">
    <property type="entry name" value="DNA-BINDING TRANSCRIPTIONAL ACTIVATOR DEVR_DOSR"/>
    <property type="match status" value="1"/>
</dbReference>
<dbReference type="SMART" id="SM00421">
    <property type="entry name" value="HTH_LUXR"/>
    <property type="match status" value="1"/>
</dbReference>
<evidence type="ECO:0000313" key="5">
    <source>
        <dbReference type="EMBL" id="MBB3704980.1"/>
    </source>
</evidence>
<protein>
    <submittedName>
        <fullName evidence="5">LuxR family quorum sensing-dependent transcriptional regulator</fullName>
    </submittedName>
</protein>
<organism evidence="5 6">
    <name type="scientific">Aminobacter aminovorans</name>
    <name type="common">Chelatobacter heintzii</name>
    <dbReference type="NCBI Taxonomy" id="83263"/>
    <lineage>
        <taxon>Bacteria</taxon>
        <taxon>Pseudomonadati</taxon>
        <taxon>Pseudomonadota</taxon>
        <taxon>Alphaproteobacteria</taxon>
        <taxon>Hyphomicrobiales</taxon>
        <taxon>Phyllobacteriaceae</taxon>
        <taxon>Aminobacter</taxon>
    </lineage>
</organism>
<accession>A0ABR6H397</accession>
<feature type="domain" description="HTH luxR-type" evidence="4">
    <location>
        <begin position="157"/>
        <end position="222"/>
    </location>
</feature>
<dbReference type="EMBL" id="JACICB010000004">
    <property type="protein sequence ID" value="MBB3704980.1"/>
    <property type="molecule type" value="Genomic_DNA"/>
</dbReference>
<keyword evidence="3" id="KW-0804">Transcription</keyword>
<keyword evidence="2" id="KW-0238">DNA-binding</keyword>
<dbReference type="PANTHER" id="PTHR44688">
    <property type="entry name" value="DNA-BINDING TRANSCRIPTIONAL ACTIVATOR DEVR_DOSR"/>
    <property type="match status" value="1"/>
</dbReference>
<evidence type="ECO:0000256" key="3">
    <source>
        <dbReference type="ARBA" id="ARBA00023163"/>
    </source>
</evidence>
<evidence type="ECO:0000259" key="4">
    <source>
        <dbReference type="PROSITE" id="PS50043"/>
    </source>
</evidence>
<dbReference type="CDD" id="cd06170">
    <property type="entry name" value="LuxR_C_like"/>
    <property type="match status" value="1"/>
</dbReference>
<dbReference type="SUPFAM" id="SSF75516">
    <property type="entry name" value="Pheromone-binding domain of LuxR-like quorum-sensing transcription factors"/>
    <property type="match status" value="1"/>
</dbReference>
<dbReference type="InterPro" id="IPR005143">
    <property type="entry name" value="TF_LuxR_autoind-bd_dom"/>
</dbReference>
<keyword evidence="6" id="KW-1185">Reference proteome</keyword>
<name>A0ABR6H397_AMIAI</name>
<proteinExistence type="predicted"/>
<sequence>MRVKTTAEVLTTLQRHLERYGFSDLLITGLPVFEDQDWRRQILCDGWRQEWSCRYVEQGHFEHDPCVAQCRRSAFPFLWGDLQPELMSPRAKLVMDEARDFSMKEGLCVPVHIPLHGPAVVTAAGDRVEVPPSDRPLVEALCLNAFQAICRLEGRLDRQRQRILGPREAEVLQWCAEGKAAEDIAIILSVSKFTVQAHQRHIREKLGANNISQALVKALVLGEIQVIALTKFGYSDKPGD</sequence>
<dbReference type="InterPro" id="IPR000792">
    <property type="entry name" value="Tscrpt_reg_LuxR_C"/>
</dbReference>
<dbReference type="Pfam" id="PF00196">
    <property type="entry name" value="GerE"/>
    <property type="match status" value="1"/>
</dbReference>
<dbReference type="InterPro" id="IPR036388">
    <property type="entry name" value="WH-like_DNA-bd_sf"/>
</dbReference>
<evidence type="ECO:0000313" key="6">
    <source>
        <dbReference type="Proteomes" id="UP000577697"/>
    </source>
</evidence>
<reference evidence="5 6" key="1">
    <citation type="submission" date="2020-08" db="EMBL/GenBank/DDBJ databases">
        <title>Genomic Encyclopedia of Type Strains, Phase IV (KMG-IV): sequencing the most valuable type-strain genomes for metagenomic binning, comparative biology and taxonomic classification.</title>
        <authorList>
            <person name="Goeker M."/>
        </authorList>
    </citation>
    <scope>NUCLEOTIDE SEQUENCE [LARGE SCALE GENOMIC DNA]</scope>
    <source>
        <strain evidence="5 6">DSM 10368</strain>
    </source>
</reference>
<keyword evidence="1" id="KW-0805">Transcription regulation</keyword>
<dbReference type="PROSITE" id="PS50043">
    <property type="entry name" value="HTH_LUXR_2"/>
    <property type="match status" value="1"/>
</dbReference>
<dbReference type="InterPro" id="IPR016032">
    <property type="entry name" value="Sig_transdc_resp-reg_C-effctor"/>
</dbReference>
<gene>
    <name evidence="5" type="ORF">FHS67_001290</name>
</gene>
<dbReference type="Gene3D" id="1.10.10.10">
    <property type="entry name" value="Winged helix-like DNA-binding domain superfamily/Winged helix DNA-binding domain"/>
    <property type="match status" value="1"/>
</dbReference>
<dbReference type="Gene3D" id="3.30.450.80">
    <property type="entry name" value="Transcription factor LuxR-like, autoinducer-binding domain"/>
    <property type="match status" value="1"/>
</dbReference>
<dbReference type="PRINTS" id="PR00038">
    <property type="entry name" value="HTHLUXR"/>
</dbReference>